<dbReference type="Proteomes" id="UP000321570">
    <property type="component" value="Unassembled WGS sequence"/>
</dbReference>
<dbReference type="CDD" id="cd03499">
    <property type="entry name" value="SQR_TypeC_SdhC"/>
    <property type="match status" value="1"/>
</dbReference>
<dbReference type="EMBL" id="CABIJS010000566">
    <property type="protein sequence ID" value="VUZ53771.1"/>
    <property type="molecule type" value="Genomic_DNA"/>
</dbReference>
<dbReference type="GO" id="GO:0006099">
    <property type="term" value="P:tricarboxylic acid cycle"/>
    <property type="evidence" value="ECO:0007669"/>
    <property type="project" value="InterPro"/>
</dbReference>
<accession>A0A0R3SXQ1</accession>
<keyword evidence="5 8" id="KW-1133">Transmembrane helix</keyword>
<dbReference type="GO" id="GO:0005739">
    <property type="term" value="C:mitochondrion"/>
    <property type="evidence" value="ECO:0007669"/>
    <property type="project" value="GOC"/>
</dbReference>
<dbReference type="AlphaFoldDB" id="A0A0R3SXQ1"/>
<keyword evidence="3 8" id="KW-0812">Transmembrane</keyword>
<dbReference type="SUPFAM" id="SSF81343">
    <property type="entry name" value="Fumarate reductase respiratory complex transmembrane subunits"/>
    <property type="match status" value="1"/>
</dbReference>
<keyword evidence="4" id="KW-0479">Metal-binding</keyword>
<sequence>MSAMASTLLRANIAPFRTFVTRNYSLVSPSTLLRTTPVLNIIANGKRTSPEDVRLQAQTEMQNYWEKNLKLKRPLSPHATIYSPPLCMCTSFMHRATGIAMALAWMSAGCAGFWYTGNFDAMLEYVNNFQFGSTVLYGAKFLLAYPLVYHYTNGMRHLAWDYAIGFDMKTVNMTGSTNLIMSFVITALLASIKL</sequence>
<dbReference type="EMBL" id="UYSG01011749">
    <property type="protein sequence ID" value="VDL63519.1"/>
    <property type="molecule type" value="Genomic_DNA"/>
</dbReference>
<dbReference type="InterPro" id="IPR000701">
    <property type="entry name" value="SuccDH_FuR_B_TM-su"/>
</dbReference>
<evidence type="ECO:0000256" key="8">
    <source>
        <dbReference type="SAM" id="Phobius"/>
    </source>
</evidence>
<dbReference type="GO" id="GO:0009055">
    <property type="term" value="F:electron transfer activity"/>
    <property type="evidence" value="ECO:0007669"/>
    <property type="project" value="InterPro"/>
</dbReference>
<dbReference type="InterPro" id="IPR014314">
    <property type="entry name" value="Succ_DH_cytb556"/>
</dbReference>
<dbReference type="PROSITE" id="PS01001">
    <property type="entry name" value="SDH_CYT_2"/>
    <property type="match status" value="1"/>
</dbReference>
<evidence type="ECO:0000256" key="6">
    <source>
        <dbReference type="ARBA" id="ARBA00023004"/>
    </source>
</evidence>
<dbReference type="STRING" id="6216.A0A0R3SXQ1"/>
<feature type="transmembrane region" description="Helical" evidence="8">
    <location>
        <begin position="170"/>
        <end position="192"/>
    </location>
</feature>
<feature type="transmembrane region" description="Helical" evidence="8">
    <location>
        <begin position="129"/>
        <end position="149"/>
    </location>
</feature>
<dbReference type="PANTHER" id="PTHR10978">
    <property type="entry name" value="SUCCINATE DEHYDROGENASE CYTOCHROME B560 SUBUNIT"/>
    <property type="match status" value="1"/>
</dbReference>
<keyword evidence="2" id="KW-0349">Heme</keyword>
<dbReference type="Gene3D" id="1.20.5.540">
    <property type="entry name" value="Single helix bin"/>
    <property type="match status" value="1"/>
</dbReference>
<gene>
    <name evidence="9" type="ORF">HDID_LOCUS10538</name>
    <name evidence="10" type="ORF">WMSIL1_LOCUS12001</name>
</gene>
<evidence type="ECO:0000313" key="10">
    <source>
        <dbReference type="EMBL" id="VUZ53771.1"/>
    </source>
</evidence>
<evidence type="ECO:0000256" key="3">
    <source>
        <dbReference type="ARBA" id="ARBA00022692"/>
    </source>
</evidence>
<feature type="transmembrane region" description="Helical" evidence="8">
    <location>
        <begin position="98"/>
        <end position="117"/>
    </location>
</feature>
<keyword evidence="6" id="KW-0408">Iron</keyword>
<evidence type="ECO:0000313" key="13">
    <source>
        <dbReference type="WBParaSite" id="HDID_0001054001-mRNA-1"/>
    </source>
</evidence>
<keyword evidence="7 8" id="KW-0472">Membrane</keyword>
<dbReference type="GO" id="GO:0016020">
    <property type="term" value="C:membrane"/>
    <property type="evidence" value="ECO:0007669"/>
    <property type="project" value="UniProtKB-SubCell"/>
</dbReference>
<dbReference type="InterPro" id="IPR018495">
    <property type="entry name" value="Succ_DH_cyt_bsu_CS"/>
</dbReference>
<evidence type="ECO:0000313" key="12">
    <source>
        <dbReference type="Proteomes" id="UP000321570"/>
    </source>
</evidence>
<reference evidence="10 12" key="3">
    <citation type="submission" date="2019-07" db="EMBL/GenBank/DDBJ databases">
        <authorList>
            <person name="Jastrzebski P J."/>
            <person name="Paukszto L."/>
            <person name="Jastrzebski P J."/>
        </authorList>
    </citation>
    <scope>NUCLEOTIDE SEQUENCE [LARGE SCALE GENOMIC DNA]</scope>
    <source>
        <strain evidence="10 12">WMS-il1</strain>
    </source>
</reference>
<dbReference type="WBParaSite" id="HDID_0001054001-mRNA-1">
    <property type="protein sequence ID" value="HDID_0001054001-mRNA-1"/>
    <property type="gene ID" value="HDID_0001054001"/>
</dbReference>
<organism evidence="13">
    <name type="scientific">Hymenolepis diminuta</name>
    <name type="common">Rat tapeworm</name>
    <dbReference type="NCBI Taxonomy" id="6216"/>
    <lineage>
        <taxon>Eukaryota</taxon>
        <taxon>Metazoa</taxon>
        <taxon>Spiralia</taxon>
        <taxon>Lophotrochozoa</taxon>
        <taxon>Platyhelminthes</taxon>
        <taxon>Cestoda</taxon>
        <taxon>Eucestoda</taxon>
        <taxon>Cyclophyllidea</taxon>
        <taxon>Hymenolepididae</taxon>
        <taxon>Hymenolepis</taxon>
    </lineage>
</organism>
<dbReference type="Pfam" id="PF01127">
    <property type="entry name" value="Sdh_cyt"/>
    <property type="match status" value="1"/>
</dbReference>
<dbReference type="InterPro" id="IPR034804">
    <property type="entry name" value="SQR/QFR_C/D"/>
</dbReference>
<evidence type="ECO:0000256" key="2">
    <source>
        <dbReference type="ARBA" id="ARBA00022617"/>
    </source>
</evidence>
<dbReference type="NCBIfam" id="TIGR02970">
    <property type="entry name" value="succ_dehyd_cytB"/>
    <property type="match status" value="1"/>
</dbReference>
<evidence type="ECO:0000256" key="7">
    <source>
        <dbReference type="ARBA" id="ARBA00023136"/>
    </source>
</evidence>
<comment type="subcellular location">
    <subcellularLocation>
        <location evidence="1">Membrane</location>
        <topology evidence="1">Multi-pass membrane protein</topology>
    </subcellularLocation>
</comment>
<evidence type="ECO:0000256" key="5">
    <source>
        <dbReference type="ARBA" id="ARBA00022989"/>
    </source>
</evidence>
<reference evidence="13" key="1">
    <citation type="submission" date="2017-02" db="UniProtKB">
        <authorList>
            <consortium name="WormBaseParasite"/>
        </authorList>
    </citation>
    <scope>IDENTIFICATION</scope>
</reference>
<reference evidence="9 11" key="2">
    <citation type="submission" date="2018-11" db="EMBL/GenBank/DDBJ databases">
        <authorList>
            <consortium name="Pathogen Informatics"/>
        </authorList>
    </citation>
    <scope>NUCLEOTIDE SEQUENCE [LARGE SCALE GENOMIC DNA]</scope>
</reference>
<name>A0A0R3SXQ1_HYMDI</name>
<keyword evidence="12" id="KW-1185">Reference proteome</keyword>
<dbReference type="Proteomes" id="UP000274504">
    <property type="component" value="Unassembled WGS sequence"/>
</dbReference>
<proteinExistence type="predicted"/>
<evidence type="ECO:0000256" key="4">
    <source>
        <dbReference type="ARBA" id="ARBA00022723"/>
    </source>
</evidence>
<evidence type="ECO:0000256" key="1">
    <source>
        <dbReference type="ARBA" id="ARBA00004141"/>
    </source>
</evidence>
<dbReference type="PANTHER" id="PTHR10978:SF5">
    <property type="entry name" value="SUCCINATE DEHYDROGENASE CYTOCHROME B560 SUBUNIT, MITOCHONDRIAL"/>
    <property type="match status" value="1"/>
</dbReference>
<dbReference type="GO" id="GO:0006121">
    <property type="term" value="P:mitochondrial electron transport, succinate to ubiquinone"/>
    <property type="evidence" value="ECO:0007669"/>
    <property type="project" value="TreeGrafter"/>
</dbReference>
<protein>
    <submittedName>
        <fullName evidence="13">Succinate dehydrogenase cytochrome b560 subunit, mitochondrial</fullName>
    </submittedName>
</protein>
<dbReference type="OrthoDB" id="588261at2759"/>
<dbReference type="GO" id="GO:0046872">
    <property type="term" value="F:metal ion binding"/>
    <property type="evidence" value="ECO:0007669"/>
    <property type="project" value="UniProtKB-KW"/>
</dbReference>
<dbReference type="Gene3D" id="1.20.1300.10">
    <property type="entry name" value="Fumarate reductase/succinate dehydrogenase, transmembrane subunit"/>
    <property type="match status" value="1"/>
</dbReference>
<evidence type="ECO:0000313" key="11">
    <source>
        <dbReference type="Proteomes" id="UP000274504"/>
    </source>
</evidence>
<evidence type="ECO:0000313" key="9">
    <source>
        <dbReference type="EMBL" id="VDL63519.1"/>
    </source>
</evidence>